<evidence type="ECO:0000256" key="9">
    <source>
        <dbReference type="ARBA" id="ARBA00022741"/>
    </source>
</evidence>
<dbReference type="PIRSF" id="PIRSF000726">
    <property type="entry name" value="Asp_kin"/>
    <property type="match status" value="1"/>
</dbReference>
<dbReference type="EC" id="2.7.2.4" evidence="17"/>
<dbReference type="NCBIfam" id="TIGR00656">
    <property type="entry name" value="asp_kin_monofn"/>
    <property type="match status" value="1"/>
</dbReference>
<protein>
    <recommendedName>
        <fullName evidence="17">Aspartokinase</fullName>
        <ecNumber evidence="17">2.7.2.4</ecNumber>
    </recommendedName>
</protein>
<keyword evidence="12" id="KW-0220">Diaminopimelate biosynthesis</keyword>
<dbReference type="SUPFAM" id="SSF53633">
    <property type="entry name" value="Carbamate kinase-like"/>
    <property type="match status" value="1"/>
</dbReference>
<dbReference type="Gene3D" id="3.40.1160.10">
    <property type="entry name" value="Acetylglutamate kinase-like"/>
    <property type="match status" value="1"/>
</dbReference>
<evidence type="ECO:0000256" key="17">
    <source>
        <dbReference type="RuleBase" id="RU003448"/>
    </source>
</evidence>
<keyword evidence="9 16" id="KW-0547">Nucleotide-binding</keyword>
<evidence type="ECO:0000256" key="8">
    <source>
        <dbReference type="ARBA" id="ARBA00022737"/>
    </source>
</evidence>
<dbReference type="InterPro" id="IPR001341">
    <property type="entry name" value="Asp_kinase"/>
</dbReference>
<dbReference type="FunFam" id="3.30.2130.10:FF:000001">
    <property type="entry name" value="Bifunctional aspartokinase/homoserine dehydrogenase"/>
    <property type="match status" value="1"/>
</dbReference>
<keyword evidence="11 16" id="KW-0067">ATP-binding</keyword>
<evidence type="ECO:0000256" key="2">
    <source>
        <dbReference type="ARBA" id="ARBA00004766"/>
    </source>
</evidence>
<dbReference type="UniPathway" id="UPA00050">
    <property type="reaction ID" value="UER00461"/>
</dbReference>
<feature type="binding site" evidence="16">
    <location>
        <begin position="173"/>
        <end position="174"/>
    </location>
    <ligand>
        <name>ATP</name>
        <dbReference type="ChEBI" id="CHEBI:30616"/>
    </ligand>
</feature>
<evidence type="ECO:0000256" key="3">
    <source>
        <dbReference type="ARBA" id="ARBA00004986"/>
    </source>
</evidence>
<dbReference type="InterPro" id="IPR005260">
    <property type="entry name" value="Asp_kin_monofn"/>
</dbReference>
<keyword evidence="8" id="KW-0677">Repeat</keyword>
<comment type="similarity">
    <text evidence="5 17">Belongs to the aspartokinase family.</text>
</comment>
<evidence type="ECO:0000256" key="12">
    <source>
        <dbReference type="ARBA" id="ARBA00022915"/>
    </source>
</evidence>
<keyword evidence="10 17" id="KW-0418">Kinase</keyword>
<dbReference type="InterPro" id="IPR036393">
    <property type="entry name" value="AceGlu_kinase-like_sf"/>
</dbReference>
<dbReference type="CDD" id="cd04913">
    <property type="entry name" value="ACT_AKii-LysC-BS-like_1"/>
    <property type="match status" value="1"/>
</dbReference>
<name>A0A1Y0ISD2_9BACL</name>
<dbReference type="EMBL" id="CP021434">
    <property type="protein sequence ID" value="ARU63357.1"/>
    <property type="molecule type" value="Genomic_DNA"/>
</dbReference>
<evidence type="ECO:0000256" key="7">
    <source>
        <dbReference type="ARBA" id="ARBA00022679"/>
    </source>
</evidence>
<feature type="binding site" evidence="16">
    <location>
        <position position="179"/>
    </location>
    <ligand>
        <name>ATP</name>
        <dbReference type="ChEBI" id="CHEBI:30616"/>
    </ligand>
</feature>
<dbReference type="InterPro" id="IPR002912">
    <property type="entry name" value="ACT_dom"/>
</dbReference>
<dbReference type="GO" id="GO:0009089">
    <property type="term" value="P:lysine biosynthetic process via diaminopimelate"/>
    <property type="evidence" value="ECO:0007669"/>
    <property type="project" value="UniProtKB-UniPathway"/>
</dbReference>
<keyword evidence="21" id="KW-1185">Reference proteome</keyword>
<keyword evidence="13" id="KW-0457">Lysine biosynthesis</keyword>
<feature type="domain" description="ACT" evidence="19">
    <location>
        <begin position="264"/>
        <end position="347"/>
    </location>
</feature>
<proteinExistence type="inferred from homology"/>
<dbReference type="CDD" id="cd04261">
    <property type="entry name" value="AAK_AKii-LysC-BS"/>
    <property type="match status" value="1"/>
</dbReference>
<dbReference type="PROSITE" id="PS00324">
    <property type="entry name" value="ASPARTOKINASE"/>
    <property type="match status" value="1"/>
</dbReference>
<evidence type="ECO:0000256" key="14">
    <source>
        <dbReference type="ARBA" id="ARBA00047872"/>
    </source>
</evidence>
<dbReference type="UniPathway" id="UPA00051">
    <property type="reaction ID" value="UER00462"/>
</dbReference>
<dbReference type="KEGG" id="tum:CBW65_21985"/>
<evidence type="ECO:0000313" key="20">
    <source>
        <dbReference type="EMBL" id="ARU63357.1"/>
    </source>
</evidence>
<dbReference type="CDD" id="cd04923">
    <property type="entry name" value="ACT_AK-LysC-DapG-like_2"/>
    <property type="match status" value="1"/>
</dbReference>
<evidence type="ECO:0000256" key="4">
    <source>
        <dbReference type="ARBA" id="ARBA00005139"/>
    </source>
</evidence>
<evidence type="ECO:0000256" key="5">
    <source>
        <dbReference type="ARBA" id="ARBA00010122"/>
    </source>
</evidence>
<dbReference type="GO" id="GO:0019877">
    <property type="term" value="P:diaminopimelate biosynthetic process"/>
    <property type="evidence" value="ECO:0007669"/>
    <property type="project" value="UniProtKB-KW"/>
</dbReference>
<sequence length="417" mass="43716">MALIVQKFGGSSVANPERIKRVASRVAETAQGGNRVVVVVSAMGDTTDDLIGLAEQLTDSPSAREMDMLLTTGEQISVALLAMAVQTLGMQSVSLTGYMAGISTEAVHGKARITGIDPARIHRELDAGQVVIVAGFQGMSELGNITTLGRGGSDTTAVALAAAIGADLCEIYTDVDGVYTTDPRVVQAAKKLDRISYDEMLELANLGAGVLHPRAVEFAKQYNVALMVRSSFNKNIGTLVEEEAQMEQGMIVRGIAHDMNVVKVSLVGVQSRIGNLHKIFQALAEASVNVDIIVTSVVHEGVSDISFTIEHGDLNAAMPVLEALVPEFGGPVFEMEEDLAKVSIVGAGMISNPGVAAQMFGALSEAGIGIKMVSTSEIKVSCVVDKERAHEAVRVLHSTFGLDGAETAVVSGLNGNE</sequence>
<feature type="binding site" evidence="16">
    <location>
        <position position="47"/>
    </location>
    <ligand>
        <name>substrate</name>
    </ligand>
</feature>
<reference evidence="21" key="1">
    <citation type="submission" date="2017-05" db="EMBL/GenBank/DDBJ databases">
        <authorList>
            <person name="Sung H."/>
        </authorList>
    </citation>
    <scope>NUCLEOTIDE SEQUENCE [LARGE SCALE GENOMIC DNA]</scope>
    <source>
        <strain evidence="21">AR23208</strain>
    </source>
</reference>
<feature type="binding site" evidence="16">
    <location>
        <begin position="7"/>
        <end position="10"/>
    </location>
    <ligand>
        <name>ATP</name>
        <dbReference type="ChEBI" id="CHEBI:30616"/>
    </ligand>
</feature>
<comment type="pathway">
    <text evidence="3 18">Amino-acid biosynthesis; L-methionine biosynthesis via de novo pathway; L-homoserine from L-aspartate: step 1/3.</text>
</comment>
<organism evidence="20 21">
    <name type="scientific">Tumebacillus avium</name>
    <dbReference type="NCBI Taxonomy" id="1903704"/>
    <lineage>
        <taxon>Bacteria</taxon>
        <taxon>Bacillati</taxon>
        <taxon>Bacillota</taxon>
        <taxon>Bacilli</taxon>
        <taxon>Bacillales</taxon>
        <taxon>Alicyclobacillaceae</taxon>
        <taxon>Tumebacillus</taxon>
    </lineage>
</organism>
<dbReference type="Pfam" id="PF00696">
    <property type="entry name" value="AA_kinase"/>
    <property type="match status" value="1"/>
</dbReference>
<dbReference type="GO" id="GO:0005524">
    <property type="term" value="F:ATP binding"/>
    <property type="evidence" value="ECO:0007669"/>
    <property type="project" value="UniProtKB-KW"/>
</dbReference>
<dbReference type="FunFam" id="3.40.1160.10:FF:000002">
    <property type="entry name" value="Aspartokinase"/>
    <property type="match status" value="1"/>
</dbReference>
<comment type="subunit">
    <text evidence="15">Tetramer consisting of 2 isoforms Alpha (catalytic and regulation) and of a homodimer of 2 isoforms Beta (regulation).</text>
</comment>
<dbReference type="NCBIfam" id="NF005154">
    <property type="entry name" value="PRK06635.1-2"/>
    <property type="match status" value="1"/>
</dbReference>
<evidence type="ECO:0000256" key="15">
    <source>
        <dbReference type="ARBA" id="ARBA00063835"/>
    </source>
</evidence>
<dbReference type="InterPro" id="IPR041740">
    <property type="entry name" value="AKii-LysC-BS"/>
</dbReference>
<dbReference type="NCBIfam" id="TIGR00657">
    <property type="entry name" value="asp_kinases"/>
    <property type="match status" value="1"/>
</dbReference>
<comment type="pathway">
    <text evidence="2 18">Amino-acid biosynthesis; L-lysine biosynthesis via DAP pathway; (S)-tetrahydrodipicolinate from L-aspartate: step 1/4.</text>
</comment>
<feature type="binding site" evidence="16">
    <location>
        <position position="74"/>
    </location>
    <ligand>
        <name>substrate</name>
    </ligand>
</feature>
<evidence type="ECO:0000256" key="1">
    <source>
        <dbReference type="ARBA" id="ARBA00003121"/>
    </source>
</evidence>
<dbReference type="InterPro" id="IPR054352">
    <property type="entry name" value="ACT_Aspartokinase"/>
</dbReference>
<dbReference type="PANTHER" id="PTHR21499">
    <property type="entry name" value="ASPARTATE KINASE"/>
    <property type="match status" value="1"/>
</dbReference>
<accession>A0A1Y0ISD2</accession>
<feature type="binding site" evidence="16">
    <location>
        <position position="184"/>
    </location>
    <ligand>
        <name>ATP</name>
        <dbReference type="ChEBI" id="CHEBI:30616"/>
    </ligand>
</feature>
<comment type="pathway">
    <text evidence="4 18">Amino-acid biosynthesis; L-threonine biosynthesis; L-threonine from L-aspartate: step 1/5.</text>
</comment>
<keyword evidence="7 17" id="KW-0808">Transferase</keyword>
<dbReference type="RefSeq" id="WP_087458702.1">
    <property type="nucleotide sequence ID" value="NZ_CP021434.1"/>
</dbReference>
<dbReference type="SUPFAM" id="SSF55021">
    <property type="entry name" value="ACT-like"/>
    <property type="match status" value="2"/>
</dbReference>
<dbReference type="GO" id="GO:0009088">
    <property type="term" value="P:threonine biosynthetic process"/>
    <property type="evidence" value="ECO:0007669"/>
    <property type="project" value="UniProtKB-UniPathway"/>
</dbReference>
<dbReference type="GO" id="GO:0004072">
    <property type="term" value="F:aspartate kinase activity"/>
    <property type="evidence" value="ECO:0007669"/>
    <property type="project" value="UniProtKB-EC"/>
</dbReference>
<dbReference type="NCBIfam" id="NF005155">
    <property type="entry name" value="PRK06635.1-4"/>
    <property type="match status" value="1"/>
</dbReference>
<dbReference type="PROSITE" id="PS51671">
    <property type="entry name" value="ACT"/>
    <property type="match status" value="1"/>
</dbReference>
<dbReference type="InterPro" id="IPR001048">
    <property type="entry name" value="Asp/Glu/Uridylate_kinase"/>
</dbReference>
<dbReference type="InterPro" id="IPR018042">
    <property type="entry name" value="Aspartate_kinase_CS"/>
</dbReference>
<dbReference type="GO" id="GO:0005829">
    <property type="term" value="C:cytosol"/>
    <property type="evidence" value="ECO:0007669"/>
    <property type="project" value="TreeGrafter"/>
</dbReference>
<dbReference type="AlphaFoldDB" id="A0A1Y0ISD2"/>
<gene>
    <name evidence="20" type="ORF">CBW65_21985</name>
</gene>
<dbReference type="Proteomes" id="UP000195437">
    <property type="component" value="Chromosome"/>
</dbReference>
<evidence type="ECO:0000256" key="11">
    <source>
        <dbReference type="ARBA" id="ARBA00022840"/>
    </source>
</evidence>
<dbReference type="UniPathway" id="UPA00034">
    <property type="reaction ID" value="UER00015"/>
</dbReference>
<comment type="function">
    <text evidence="1">Catalyzes the phosphorylation of the beta-carboxyl group of aspartic acid with ATP to yield 4-phospho-L-aspartate, which is involved in the branched biosynthetic pathway leading to the biosynthesis of amino acids threonine, isoleucine and methionine.</text>
</comment>
<keyword evidence="6 18" id="KW-0028">Amino-acid biosynthesis</keyword>
<evidence type="ECO:0000259" key="19">
    <source>
        <dbReference type="PROSITE" id="PS51671"/>
    </source>
</evidence>
<evidence type="ECO:0000256" key="6">
    <source>
        <dbReference type="ARBA" id="ARBA00022605"/>
    </source>
</evidence>
<dbReference type="InterPro" id="IPR045865">
    <property type="entry name" value="ACT-like_dom_sf"/>
</dbReference>
<evidence type="ECO:0000256" key="13">
    <source>
        <dbReference type="ARBA" id="ARBA00023154"/>
    </source>
</evidence>
<evidence type="ECO:0000256" key="10">
    <source>
        <dbReference type="ARBA" id="ARBA00022777"/>
    </source>
</evidence>
<evidence type="ECO:0000256" key="18">
    <source>
        <dbReference type="RuleBase" id="RU004249"/>
    </source>
</evidence>
<comment type="catalytic activity">
    <reaction evidence="14 17">
        <text>L-aspartate + ATP = 4-phospho-L-aspartate + ADP</text>
        <dbReference type="Rhea" id="RHEA:23776"/>
        <dbReference type="ChEBI" id="CHEBI:29991"/>
        <dbReference type="ChEBI" id="CHEBI:30616"/>
        <dbReference type="ChEBI" id="CHEBI:57535"/>
        <dbReference type="ChEBI" id="CHEBI:456216"/>
        <dbReference type="EC" id="2.7.2.4"/>
    </reaction>
</comment>
<evidence type="ECO:0000256" key="16">
    <source>
        <dbReference type="PIRSR" id="PIRSR000726-1"/>
    </source>
</evidence>
<dbReference type="PANTHER" id="PTHR21499:SF68">
    <property type="entry name" value="ASPARTOKINASE 2"/>
    <property type="match status" value="1"/>
</dbReference>
<dbReference type="Gene3D" id="3.30.2130.10">
    <property type="entry name" value="VC0802-like"/>
    <property type="match status" value="1"/>
</dbReference>
<dbReference type="OrthoDB" id="9799110at2"/>
<evidence type="ECO:0000313" key="21">
    <source>
        <dbReference type="Proteomes" id="UP000195437"/>
    </source>
</evidence>
<dbReference type="Pfam" id="PF22468">
    <property type="entry name" value="ACT_9"/>
    <property type="match status" value="2"/>
</dbReference>
<dbReference type="GO" id="GO:0009090">
    <property type="term" value="P:homoserine biosynthetic process"/>
    <property type="evidence" value="ECO:0007669"/>
    <property type="project" value="TreeGrafter"/>
</dbReference>